<feature type="compositionally biased region" description="Low complexity" evidence="1">
    <location>
        <begin position="324"/>
        <end position="337"/>
    </location>
</feature>
<gene>
    <name evidence="2" type="ORF">Purlil1_9433</name>
</gene>
<accession>A0ABR0BQD6</accession>
<comment type="caution">
    <text evidence="2">The sequence shown here is derived from an EMBL/GenBank/DDBJ whole genome shotgun (WGS) entry which is preliminary data.</text>
</comment>
<organism evidence="2 3">
    <name type="scientific">Purpureocillium lilacinum</name>
    <name type="common">Paecilomyces lilacinus</name>
    <dbReference type="NCBI Taxonomy" id="33203"/>
    <lineage>
        <taxon>Eukaryota</taxon>
        <taxon>Fungi</taxon>
        <taxon>Dikarya</taxon>
        <taxon>Ascomycota</taxon>
        <taxon>Pezizomycotina</taxon>
        <taxon>Sordariomycetes</taxon>
        <taxon>Hypocreomycetidae</taxon>
        <taxon>Hypocreales</taxon>
        <taxon>Ophiocordycipitaceae</taxon>
        <taxon>Purpureocillium</taxon>
    </lineage>
</organism>
<evidence type="ECO:0000313" key="3">
    <source>
        <dbReference type="Proteomes" id="UP001287286"/>
    </source>
</evidence>
<feature type="region of interest" description="Disordered" evidence="1">
    <location>
        <begin position="257"/>
        <end position="277"/>
    </location>
</feature>
<dbReference type="Proteomes" id="UP001287286">
    <property type="component" value="Unassembled WGS sequence"/>
</dbReference>
<evidence type="ECO:0000313" key="2">
    <source>
        <dbReference type="EMBL" id="KAK4086121.1"/>
    </source>
</evidence>
<reference evidence="2 3" key="1">
    <citation type="journal article" date="2024" name="Microbiol. Resour. Announc.">
        <title>Genome annotations for the ascomycete fungi Trichoderma harzianum, Trichoderma aggressivum, and Purpureocillium lilacinum.</title>
        <authorList>
            <person name="Beijen E.P.W."/>
            <person name="Ohm R.A."/>
        </authorList>
    </citation>
    <scope>NUCLEOTIDE SEQUENCE [LARGE SCALE GENOMIC DNA]</scope>
    <source>
        <strain evidence="2 3">CBS 150709</strain>
    </source>
</reference>
<feature type="compositionally biased region" description="Basic and acidic residues" evidence="1">
    <location>
        <begin position="1"/>
        <end position="16"/>
    </location>
</feature>
<keyword evidence="3" id="KW-1185">Reference proteome</keyword>
<dbReference type="EMBL" id="JAWRVI010000043">
    <property type="protein sequence ID" value="KAK4086121.1"/>
    <property type="molecule type" value="Genomic_DNA"/>
</dbReference>
<proteinExistence type="predicted"/>
<feature type="region of interest" description="Disordered" evidence="1">
    <location>
        <begin position="1"/>
        <end position="36"/>
    </location>
</feature>
<feature type="region of interest" description="Disordered" evidence="1">
    <location>
        <begin position="298"/>
        <end position="343"/>
    </location>
</feature>
<evidence type="ECO:0000256" key="1">
    <source>
        <dbReference type="SAM" id="MobiDB-lite"/>
    </source>
</evidence>
<name>A0ABR0BQD6_PURLI</name>
<sequence>MKEGREAQDQREKEWKGTGMFQARGGDGQFPPPGIPPTVRGAAARTGYDRVVASAVGFGQGPLGWAPWHPWHGPKAPPASSPLDGMGSSRLPRPFRACEPPLGVPRGVPLHDGSRVDDAAAAAAVEALSIQFCTPAQAAPEVSRAGDGQAWLVSSALHRLLACSIDIVCSALPCHALPRPLSGHHFVPGPIVADVPTRLASSSCGPKKDASALSQGIPILHHHHRPRPRRRLLQACTISSSAATALLAHIHPSIHPSIPTRPIPRGLGGPSPGQPAVPALRQWQRPVAPRGAVPVTLAAPPFQHGAGDQPSAAHGSPRRPWLCPSSSHHQPASHSGSGDMGAIRTQHRPHWRQPIGCRLRISPGHGDGSSGQELVPSLALPTTGVSSLAPVDDRPSCKRTGAVLHGDPPQTKRRQSICHRGPVAHPSIQGPSFRFSVLASTGVLQKLISQEGPFREFHDGRYSALQSILRAGPADQRSAVGP</sequence>
<protein>
    <submittedName>
        <fullName evidence="2">Uncharacterized protein</fullName>
    </submittedName>
</protein>